<dbReference type="AlphaFoldDB" id="A0A9X6Z5P8"/>
<comment type="caution">
    <text evidence="1">The sequence shown here is derived from an EMBL/GenBank/DDBJ whole genome shotgun (WGS) entry which is preliminary data.</text>
</comment>
<dbReference type="Proteomes" id="UP000220397">
    <property type="component" value="Unassembled WGS sequence"/>
</dbReference>
<proteinExistence type="predicted"/>
<evidence type="ECO:0000313" key="2">
    <source>
        <dbReference type="Proteomes" id="UP000220397"/>
    </source>
</evidence>
<dbReference type="EMBL" id="NTUS01000013">
    <property type="protein sequence ID" value="PFB09077.1"/>
    <property type="molecule type" value="Genomic_DNA"/>
</dbReference>
<evidence type="ECO:0000313" key="1">
    <source>
        <dbReference type="EMBL" id="PFB09077.1"/>
    </source>
</evidence>
<accession>A0A9X6Z5P8</accession>
<gene>
    <name evidence="1" type="ORF">CN398_05420</name>
</gene>
<reference evidence="1 2" key="1">
    <citation type="submission" date="2017-09" db="EMBL/GenBank/DDBJ databases">
        <title>Large-scale bioinformatics analysis of Bacillus genomes uncovers conserved roles of natural products in bacterial physiology.</title>
        <authorList>
            <consortium name="Agbiome Team Llc"/>
            <person name="Bleich R.M."/>
            <person name="Kirk G.J."/>
            <person name="Santa Maria K.C."/>
            <person name="Allen S.E."/>
            <person name="Farag S."/>
            <person name="Shank E.A."/>
            <person name="Bowers A."/>
        </authorList>
    </citation>
    <scope>NUCLEOTIDE SEQUENCE [LARGE SCALE GENOMIC DNA]</scope>
    <source>
        <strain evidence="1 2">AFS015413</strain>
    </source>
</reference>
<sequence>MDLQIEDAIFFNAIFNKMNYPCTLNVLLMKFSQPLMWELTYNNETYILYLLQDRTLQGEDGWVTIQELLFSKASTDIVSRLVNSELSISDAFFTSDKIWRVGKIGNKIYPRKLVENYQEIKDRFPRQGISLRDVQSI</sequence>
<name>A0A9X6Z5P8_BACTU</name>
<dbReference type="RefSeq" id="WP_098368589.1">
    <property type="nucleotide sequence ID" value="NZ_JARSYC010000101.1"/>
</dbReference>
<protein>
    <submittedName>
        <fullName evidence="1">Uncharacterized protein</fullName>
    </submittedName>
</protein>
<organism evidence="1 2">
    <name type="scientific">Bacillus thuringiensis</name>
    <dbReference type="NCBI Taxonomy" id="1428"/>
    <lineage>
        <taxon>Bacteria</taxon>
        <taxon>Bacillati</taxon>
        <taxon>Bacillota</taxon>
        <taxon>Bacilli</taxon>
        <taxon>Bacillales</taxon>
        <taxon>Bacillaceae</taxon>
        <taxon>Bacillus</taxon>
        <taxon>Bacillus cereus group</taxon>
    </lineage>
</organism>